<dbReference type="Proteomes" id="UP000327044">
    <property type="component" value="Unassembled WGS sequence"/>
</dbReference>
<dbReference type="EMBL" id="VVIM01000006">
    <property type="protein sequence ID" value="KAB0798367.1"/>
    <property type="molecule type" value="Genomic_DNA"/>
</dbReference>
<evidence type="ECO:0000313" key="3">
    <source>
        <dbReference type="Proteomes" id="UP000327044"/>
    </source>
</evidence>
<protein>
    <submittedName>
        <fullName evidence="1">Uncharacterized protein</fullName>
    </submittedName>
</protein>
<reference evidence="1" key="1">
    <citation type="journal article" date="2016" name="Sci. Rep.">
        <title>Molecular characterization of firefly nuptial gifts: a multi-omics approach sheds light on postcopulatory sexual selection.</title>
        <authorList>
            <person name="Al-Wathiqui N."/>
            <person name="Fallon T.R."/>
            <person name="South A."/>
            <person name="Weng J.K."/>
            <person name="Lewis S.M."/>
        </authorList>
    </citation>
    <scope>NUCLEOTIDE SEQUENCE</scope>
</reference>
<dbReference type="EMBL" id="GEZM01066145">
    <property type="protein sequence ID" value="JAV68139.1"/>
    <property type="molecule type" value="Transcribed_RNA"/>
</dbReference>
<dbReference type="OrthoDB" id="7694537at2759"/>
<evidence type="ECO:0000313" key="2">
    <source>
        <dbReference type="EMBL" id="KAB0798367.1"/>
    </source>
</evidence>
<sequence length="496" mass="56441">MVFSSVPFGYSLALIFFVGTHIKVSMENEFNSQQNVWSQFSNNTSWHYFDQASVAKHTFLELLSILERFGLPQDINDAKERLIDLVLADEIDVSIVMTYTQRFNEESAFDRMIAALLTLKDTIPSSCPLGFGIGNLILYAVFNKHRFDSHSSDICDKLSELPQYVATCDQSCDVHKRLEILQSDYCGRAQMVEVAKVENVAVNTASSTQVVDVLRSAVDATQLVSLLPVPESQQEISNLETLKSYMSSSEMKQYLQQISTSEHGSSTEVLRIVLKHIVETSVEISIKRIAYTYLTYMESTGESRKLFDYSILTKFLPQPINEEEDSYYATVLSFLQGTDIHYYLRNLGEIDSTNLALLYKQVLRTLAEDLELELNIRAAFKYYYDYEELFDDVELEAHRVLHKKFSLRKVLNGIFTELPLEYRDGLKLLLRFVSKYPATMNTFEIPTEVVTYGQLGRSVLDFLQASEQVPAVVKTAIITLIPHISYDGAGALLIQF</sequence>
<evidence type="ECO:0000313" key="1">
    <source>
        <dbReference type="EMBL" id="JAV68139.1"/>
    </source>
</evidence>
<dbReference type="AlphaFoldDB" id="A0A1Y1L377"/>
<reference evidence="2" key="3">
    <citation type="submission" date="2019-08" db="EMBL/GenBank/DDBJ databases">
        <authorList>
            <consortium name="Photinus pyralis genome working group"/>
            <person name="Fallon T.R."/>
            <person name="Sander Lower S.E."/>
            <person name="Weng J.-K."/>
        </authorList>
    </citation>
    <scope>NUCLEOTIDE SEQUENCE</scope>
    <source>
        <strain evidence="2">1611_PpyrPB1</strain>
        <tissue evidence="2">Whole body</tissue>
    </source>
</reference>
<keyword evidence="3" id="KW-1185">Reference proteome</keyword>
<accession>A0A1Y1L377</accession>
<dbReference type="EMBL" id="GEZM01066146">
    <property type="protein sequence ID" value="JAV68138.1"/>
    <property type="molecule type" value="Transcribed_RNA"/>
</dbReference>
<dbReference type="InParanoid" id="A0A1Y1L377"/>
<reference evidence="2 3" key="2">
    <citation type="journal article" date="2018" name="Elife">
        <title>Firefly genomes illuminate parallel origins of bioluminescence in beetles.</title>
        <authorList>
            <person name="Fallon T.R."/>
            <person name="Lower S.E."/>
            <person name="Chang C.H."/>
            <person name="Bessho-Uehara M."/>
            <person name="Martin G.J."/>
            <person name="Bewick A.J."/>
            <person name="Behringer M."/>
            <person name="Debat H.J."/>
            <person name="Wong I."/>
            <person name="Day J.C."/>
            <person name="Suvorov A."/>
            <person name="Silva C.J."/>
            <person name="Stanger-Hall K.F."/>
            <person name="Hall D.W."/>
            <person name="Schmitz R.J."/>
            <person name="Nelson D.R."/>
            <person name="Lewis S.M."/>
            <person name="Shigenobu S."/>
            <person name="Bybee S.M."/>
            <person name="Larracuente A.M."/>
            <person name="Oba Y."/>
            <person name="Weng J.K."/>
        </authorList>
    </citation>
    <scope>NUCLEOTIDE SEQUENCE [LARGE SCALE GENOMIC DNA]</scope>
    <source>
        <strain evidence="2">1611_PpyrPB1</strain>
        <tissue evidence="2">Whole body</tissue>
    </source>
</reference>
<proteinExistence type="predicted"/>
<gene>
    <name evidence="2" type="ORF">PPYR_09360</name>
</gene>
<name>A0A1Y1L377_PHOPY</name>
<organism evidence="1">
    <name type="scientific">Photinus pyralis</name>
    <name type="common">Common eastern firefly</name>
    <name type="synonym">Lampyris pyralis</name>
    <dbReference type="NCBI Taxonomy" id="7054"/>
    <lineage>
        <taxon>Eukaryota</taxon>
        <taxon>Metazoa</taxon>
        <taxon>Ecdysozoa</taxon>
        <taxon>Arthropoda</taxon>
        <taxon>Hexapoda</taxon>
        <taxon>Insecta</taxon>
        <taxon>Pterygota</taxon>
        <taxon>Neoptera</taxon>
        <taxon>Endopterygota</taxon>
        <taxon>Coleoptera</taxon>
        <taxon>Polyphaga</taxon>
        <taxon>Elateriformia</taxon>
        <taxon>Elateroidea</taxon>
        <taxon>Lampyridae</taxon>
        <taxon>Lampyrinae</taxon>
        <taxon>Photinus</taxon>
    </lineage>
</organism>